<dbReference type="InterPro" id="IPR009883">
    <property type="entry name" value="YgfX"/>
</dbReference>
<dbReference type="eggNOG" id="ENOG5033ESV">
    <property type="taxonomic scope" value="Bacteria"/>
</dbReference>
<name>V9HDN0_9NEIS</name>
<dbReference type="Pfam" id="PF07254">
    <property type="entry name" value="Cpta_toxin"/>
    <property type="match status" value="1"/>
</dbReference>
<comment type="caution">
    <text evidence="1">The sequence shown here is derived from an EMBL/GenBank/DDBJ whole genome shotgun (WGS) entry which is preliminary data.</text>
</comment>
<accession>V9HDN0</accession>
<dbReference type="STRING" id="641147.HMPREF9021_00033"/>
<evidence type="ECO:0008006" key="3">
    <source>
        <dbReference type="Google" id="ProtNLM"/>
    </source>
</evidence>
<evidence type="ECO:0000313" key="2">
    <source>
        <dbReference type="Proteomes" id="UP000017813"/>
    </source>
</evidence>
<reference evidence="1 2" key="1">
    <citation type="submission" date="2010-03" db="EMBL/GenBank/DDBJ databases">
        <authorList>
            <consortium name="The Broad Institute Genome Sequencing Platform"/>
            <person name="Ward D."/>
            <person name="Earl A."/>
            <person name="Feldgarden M."/>
            <person name="Gevers D."/>
            <person name="Young S."/>
            <person name="Zeng Q."/>
            <person name="Koehrsen M."/>
            <person name="Alvarado L."/>
            <person name="Berlin A.M."/>
            <person name="Borenstein D."/>
            <person name="Chapman S.B."/>
            <person name="Chen Z."/>
            <person name="Engels R."/>
            <person name="Freedman E."/>
            <person name="Gellesch M."/>
            <person name="Goldberg J."/>
            <person name="Griggs A."/>
            <person name="Gujja S."/>
            <person name="Heilman E.R."/>
            <person name="Heiman D.I."/>
            <person name="Hepburn T.A."/>
            <person name="Howarth C."/>
            <person name="Jen D."/>
            <person name="Larson L."/>
            <person name="Mehta T."/>
            <person name="Park D."/>
            <person name="Pearson M."/>
            <person name="Richards J."/>
            <person name="Roberts A."/>
            <person name="Saif S."/>
            <person name="Shea T.D."/>
            <person name="Shenoy N."/>
            <person name="Sisk P."/>
            <person name="Stolte C."/>
            <person name="Sykes S.N."/>
            <person name="Walk T."/>
            <person name="White J."/>
            <person name="Yandava C."/>
            <person name="Izard J."/>
            <person name="Baranova O.V."/>
            <person name="Blanton J.M."/>
            <person name="Tanner A.C."/>
            <person name="Dewhirst F."/>
            <person name="Haas B."/>
            <person name="Nusbaum C."/>
            <person name="Birren B."/>
        </authorList>
    </citation>
    <scope>NUCLEOTIDE SEQUENCE [LARGE SCALE GENOMIC DNA]</scope>
    <source>
        <strain evidence="1 2">ATCC 29453</strain>
    </source>
</reference>
<reference evidence="1 2" key="2">
    <citation type="submission" date="2011-10" db="EMBL/GenBank/DDBJ databases">
        <title>The Genome Sequence of Simonsiella muelleri ATCC 29453.</title>
        <authorList>
            <consortium name="The Broad Institute Genome Sequencing Platform"/>
            <consortium name="The Broad Institute Genome Sequencing Center for Infectious Disease"/>
            <person name="Earl A."/>
            <person name="Ward D."/>
            <person name="Feldgarden M."/>
            <person name="Gevers D."/>
            <person name="Izard J."/>
            <person name="Baranova O.V."/>
            <person name="Blanton J.M."/>
            <person name="Tanner A.C."/>
            <person name="Dewhirst F."/>
            <person name="Young S.K."/>
            <person name="Zeng Q."/>
            <person name="Gargeya S."/>
            <person name="Fitzgerald M."/>
            <person name="Haas B."/>
            <person name="Abouelleil A."/>
            <person name="Alvarado L."/>
            <person name="Arachchi H.M."/>
            <person name="Berlin A."/>
            <person name="Brown A."/>
            <person name="Chapman S.B."/>
            <person name="Chen Z."/>
            <person name="Dunbar C."/>
            <person name="Freedman E."/>
            <person name="Gearin G."/>
            <person name="Goldberg J."/>
            <person name="Griggs A."/>
            <person name="Gujja S."/>
            <person name="Heiman D."/>
            <person name="Howarth C."/>
            <person name="Larson L."/>
            <person name="Lui A."/>
            <person name="MacDonald P.J.P."/>
            <person name="Montmayeur A."/>
            <person name="Murphy C."/>
            <person name="Neiman D."/>
            <person name="Pearson M."/>
            <person name="Priest M."/>
            <person name="Roberts A."/>
            <person name="Saif S."/>
            <person name="Shea T."/>
            <person name="Shenoy N."/>
            <person name="Sisk P."/>
            <person name="Stolte C."/>
            <person name="Sykes S."/>
            <person name="Wortman J."/>
            <person name="Nusbaum C."/>
            <person name="Birren B."/>
        </authorList>
    </citation>
    <scope>NUCLEOTIDE SEQUENCE [LARGE SCALE GENOMIC DNA]</scope>
    <source>
        <strain evidence="1 2">ATCC 29453</strain>
    </source>
</reference>
<evidence type="ECO:0000313" key="1">
    <source>
        <dbReference type="EMBL" id="EFG31638.2"/>
    </source>
</evidence>
<gene>
    <name evidence="1" type="ORF">HMPREF9021_00033</name>
</gene>
<protein>
    <recommendedName>
        <fullName evidence="3">Toxin CptA</fullName>
    </recommendedName>
</protein>
<dbReference type="AlphaFoldDB" id="V9HDN0"/>
<keyword evidence="2" id="KW-1185">Reference proteome</keyword>
<dbReference type="Proteomes" id="UP000017813">
    <property type="component" value="Unassembled WGS sequence"/>
</dbReference>
<sequence>MYFFGTTRWCLLTGVLAAVAWSWREPNTVQYLRIDDEFQAWILLNNQSDWHQAQLLSGSLIHRWGCFLQWQVDERVMWQVVLPDMLDSETFRRLRVWAMFGQKV</sequence>
<proteinExistence type="predicted"/>
<organism evidence="1 2">
    <name type="scientific">Simonsiella muelleri ATCC 29453</name>
    <dbReference type="NCBI Taxonomy" id="641147"/>
    <lineage>
        <taxon>Bacteria</taxon>
        <taxon>Pseudomonadati</taxon>
        <taxon>Pseudomonadota</taxon>
        <taxon>Betaproteobacteria</taxon>
        <taxon>Neisseriales</taxon>
        <taxon>Neisseriaceae</taxon>
        <taxon>Simonsiella</taxon>
    </lineage>
</organism>
<dbReference type="EMBL" id="ADCY02000001">
    <property type="protein sequence ID" value="EFG31638.2"/>
    <property type="molecule type" value="Genomic_DNA"/>
</dbReference>
<dbReference type="HOGENOM" id="CLU_142805_0_0_4"/>